<gene>
    <name evidence="1" type="ORF">FB561_7106</name>
</gene>
<dbReference type="EMBL" id="VIVK01000003">
    <property type="protein sequence ID" value="TWD73218.1"/>
    <property type="molecule type" value="Genomic_DNA"/>
</dbReference>
<reference evidence="1 2" key="1">
    <citation type="submission" date="2019-06" db="EMBL/GenBank/DDBJ databases">
        <title>Sequencing the genomes of 1000 actinobacteria strains.</title>
        <authorList>
            <person name="Klenk H.-P."/>
        </authorList>
    </citation>
    <scope>NUCLEOTIDE SEQUENCE [LARGE SCALE GENOMIC DNA]</scope>
    <source>
        <strain evidence="1 2">DSM 24683</strain>
    </source>
</reference>
<dbReference type="RefSeq" id="WP_145814410.1">
    <property type="nucleotide sequence ID" value="NZ_VIVK01000003.1"/>
</dbReference>
<dbReference type="AlphaFoldDB" id="A0A561B2Y0"/>
<proteinExistence type="predicted"/>
<sequence>MFEDEAALEAALATPSADLVADLGRLEGDLVVLGAGGKMGPSLCLLARRALDEAGGRHRRVLAVSRWSDQQVRAGLEAVGVTTVAFDLLSDDSFDELPDAANVVFMVGAKFGTSGAPGRLWQTNSVVAGLAAARYRDARIAAFSTGNVYPLVPITEGGSTEADQLGPVGEYAMSCLGRERVFGYAAETWGTPLSVIRLNYAVEPRYGVLADVFSQVRDGIPVDVTTGAVNVVWQRYANEVALRSLLHATPEQFVLNLTGPETLSVRELAVEAGRRLGVEPEFKGTEAPTALLNDASRCHELFGLPDAGIETLLDWQADWIARGGVVWDKPTKFQVRDGKF</sequence>
<evidence type="ECO:0000313" key="1">
    <source>
        <dbReference type="EMBL" id="TWD73218.1"/>
    </source>
</evidence>
<dbReference type="SUPFAM" id="SSF51735">
    <property type="entry name" value="NAD(P)-binding Rossmann-fold domains"/>
    <property type="match status" value="1"/>
</dbReference>
<evidence type="ECO:0000313" key="2">
    <source>
        <dbReference type="Proteomes" id="UP000318380"/>
    </source>
</evidence>
<accession>A0A561B2Y0</accession>
<dbReference type="InterPro" id="IPR036291">
    <property type="entry name" value="NAD(P)-bd_dom_sf"/>
</dbReference>
<protein>
    <submittedName>
        <fullName evidence="1">Nucleoside-diphosphate-sugar epimerase</fullName>
    </submittedName>
</protein>
<comment type="caution">
    <text evidence="1">The sequence shown here is derived from an EMBL/GenBank/DDBJ whole genome shotgun (WGS) entry which is preliminary data.</text>
</comment>
<name>A0A561B2Y0_9ACTN</name>
<keyword evidence="2" id="KW-1185">Reference proteome</keyword>
<organism evidence="1 2">
    <name type="scientific">Kribbella amoyensis</name>
    <dbReference type="NCBI Taxonomy" id="996641"/>
    <lineage>
        <taxon>Bacteria</taxon>
        <taxon>Bacillati</taxon>
        <taxon>Actinomycetota</taxon>
        <taxon>Actinomycetes</taxon>
        <taxon>Propionibacteriales</taxon>
        <taxon>Kribbellaceae</taxon>
        <taxon>Kribbella</taxon>
    </lineage>
</organism>
<dbReference type="Proteomes" id="UP000318380">
    <property type="component" value="Unassembled WGS sequence"/>
</dbReference>
<dbReference type="Gene3D" id="3.40.50.720">
    <property type="entry name" value="NAD(P)-binding Rossmann-like Domain"/>
    <property type="match status" value="1"/>
</dbReference>
<dbReference type="OrthoDB" id="9785845at2"/>